<dbReference type="Gene3D" id="3.90.1200.10">
    <property type="match status" value="1"/>
</dbReference>
<keyword evidence="3" id="KW-1185">Reference proteome</keyword>
<proteinExistence type="predicted"/>
<dbReference type="SUPFAM" id="SSF56112">
    <property type="entry name" value="Protein kinase-like (PK-like)"/>
    <property type="match status" value="1"/>
</dbReference>
<dbReference type="AlphaFoldDB" id="A0A7R8UEV7"/>
<dbReference type="EMBL" id="LR899009">
    <property type="protein sequence ID" value="CAD7079279.1"/>
    <property type="molecule type" value="Genomic_DNA"/>
</dbReference>
<name>A0A7R8UEV7_HERIL</name>
<evidence type="ECO:0000313" key="3">
    <source>
        <dbReference type="Proteomes" id="UP000594454"/>
    </source>
</evidence>
<sequence length="406" mass="47113">MEPLLTSLECLQIAQKDFGKDVTLIDHRIKPIGGEKKGFLGDYFILELNVKDGWDATKFKTYFIKIPSPLKEDEQDDLGKIFTKEAKLYFGILSDISKYSKTKWKPECFLARDDIIVLENLTAAGYRCLPEGVEPRADHMKLLLSNIAAMHASSIAYELDEGKTIGSQLGDKLFETSIAKHLDWFRTGVLGFQAVLAAHPKYQSAEHQHFIQKKFLEAVEPAYEMVNESSRFKNVLCHRDTWMNNVLFISKDENWEHPTKAVLVDFQFCRYCPPAIDVTLAIYLNCSPSTRAVMFPLCLEWYYSELTTELNALNIRIDEHIPWEAFLESCDHLKLVSLLYNAVVTTWVRLPSGVMEDMQLNDPEKFAKFRTVSRREVLLDLIEKDEKYRKYMFEETEYFMEVIYKN</sequence>
<dbReference type="SMART" id="SM00587">
    <property type="entry name" value="CHK"/>
    <property type="match status" value="1"/>
</dbReference>
<dbReference type="OMA" id="SKDENWE"/>
<evidence type="ECO:0000313" key="2">
    <source>
        <dbReference type="EMBL" id="CAD7079279.1"/>
    </source>
</evidence>
<dbReference type="OrthoDB" id="6334212at2759"/>
<feature type="domain" description="CHK kinase-like" evidence="1">
    <location>
        <begin position="116"/>
        <end position="312"/>
    </location>
</feature>
<evidence type="ECO:0000259" key="1">
    <source>
        <dbReference type="SMART" id="SM00587"/>
    </source>
</evidence>
<dbReference type="InterPro" id="IPR011009">
    <property type="entry name" value="Kinase-like_dom_sf"/>
</dbReference>
<reference evidence="2 3" key="1">
    <citation type="submission" date="2020-11" db="EMBL/GenBank/DDBJ databases">
        <authorList>
            <person name="Wallbank WR R."/>
            <person name="Pardo Diaz C."/>
            <person name="Kozak K."/>
            <person name="Martin S."/>
            <person name="Jiggins C."/>
            <person name="Moest M."/>
            <person name="Warren A I."/>
            <person name="Generalovic N T."/>
            <person name="Byers J.R.P. K."/>
            <person name="Montejo-Kovacevich G."/>
            <person name="Yen C E."/>
        </authorList>
    </citation>
    <scope>NUCLEOTIDE SEQUENCE [LARGE SCALE GENOMIC DNA]</scope>
</reference>
<dbReference type="PANTHER" id="PTHR11012">
    <property type="entry name" value="PROTEIN KINASE-LIKE DOMAIN-CONTAINING"/>
    <property type="match status" value="1"/>
</dbReference>
<dbReference type="Pfam" id="PF02958">
    <property type="entry name" value="EcKL"/>
    <property type="match status" value="1"/>
</dbReference>
<gene>
    <name evidence="2" type="ORF">HERILL_LOCUS2500</name>
</gene>
<protein>
    <recommendedName>
        <fullName evidence="1">CHK kinase-like domain-containing protein</fullName>
    </recommendedName>
</protein>
<dbReference type="InParanoid" id="A0A7R8UEV7"/>
<dbReference type="InterPro" id="IPR015897">
    <property type="entry name" value="CHK_kinase-like"/>
</dbReference>
<dbReference type="InterPro" id="IPR004119">
    <property type="entry name" value="EcKL"/>
</dbReference>
<dbReference type="Proteomes" id="UP000594454">
    <property type="component" value="Chromosome 1"/>
</dbReference>
<dbReference type="PANTHER" id="PTHR11012:SF59">
    <property type="entry name" value="CHK KINASE-LIKE DOMAIN-CONTAINING PROTEIN-RELATED"/>
    <property type="match status" value="1"/>
</dbReference>
<organism evidence="2 3">
    <name type="scientific">Hermetia illucens</name>
    <name type="common">Black soldier fly</name>
    <dbReference type="NCBI Taxonomy" id="343691"/>
    <lineage>
        <taxon>Eukaryota</taxon>
        <taxon>Metazoa</taxon>
        <taxon>Ecdysozoa</taxon>
        <taxon>Arthropoda</taxon>
        <taxon>Hexapoda</taxon>
        <taxon>Insecta</taxon>
        <taxon>Pterygota</taxon>
        <taxon>Neoptera</taxon>
        <taxon>Endopterygota</taxon>
        <taxon>Diptera</taxon>
        <taxon>Brachycera</taxon>
        <taxon>Stratiomyomorpha</taxon>
        <taxon>Stratiomyidae</taxon>
        <taxon>Hermetiinae</taxon>
        <taxon>Hermetia</taxon>
    </lineage>
</organism>
<accession>A0A7R8UEV7</accession>